<dbReference type="GO" id="GO:0042274">
    <property type="term" value="P:ribosomal small subunit biogenesis"/>
    <property type="evidence" value="ECO:0007669"/>
    <property type="project" value="UniProtKB-UniRule"/>
</dbReference>
<dbReference type="HAMAP" id="MF_00014">
    <property type="entry name" value="Ribosome_mat_RimM"/>
    <property type="match status" value="1"/>
</dbReference>
<comment type="similarity">
    <text evidence="5">Belongs to the RimM family.</text>
</comment>
<dbReference type="Gene3D" id="2.40.30.60">
    <property type="entry name" value="RimM"/>
    <property type="match status" value="1"/>
</dbReference>
<dbReference type="OrthoDB" id="5381335at2"/>
<dbReference type="InterPro" id="IPR002676">
    <property type="entry name" value="RimM_N"/>
</dbReference>
<dbReference type="InterPro" id="IPR011961">
    <property type="entry name" value="RimM"/>
</dbReference>
<evidence type="ECO:0000256" key="3">
    <source>
        <dbReference type="ARBA" id="ARBA00022552"/>
    </source>
</evidence>
<keyword evidence="4 5" id="KW-0143">Chaperone</keyword>
<dbReference type="Gene3D" id="2.30.30.240">
    <property type="entry name" value="PRC-barrel domain"/>
    <property type="match status" value="1"/>
</dbReference>
<proteinExistence type="inferred from homology"/>
<comment type="subcellular location">
    <subcellularLocation>
        <location evidence="5">Cytoplasm</location>
    </subcellularLocation>
</comment>
<evidence type="ECO:0000313" key="7">
    <source>
        <dbReference type="EMBL" id="APR99971.1"/>
    </source>
</evidence>
<evidence type="ECO:0000256" key="1">
    <source>
        <dbReference type="ARBA" id="ARBA00022490"/>
    </source>
</evidence>
<evidence type="ECO:0000259" key="6">
    <source>
        <dbReference type="Pfam" id="PF01782"/>
    </source>
</evidence>
<dbReference type="NCBIfam" id="TIGR02273">
    <property type="entry name" value="16S_RimM"/>
    <property type="match status" value="1"/>
</dbReference>
<keyword evidence="1 5" id="KW-0963">Cytoplasm</keyword>
<keyword evidence="2 5" id="KW-0690">Ribosome biogenesis</keyword>
<accession>A0A1L6MWS5</accession>
<dbReference type="AlphaFoldDB" id="A0A1L6MWS5"/>
<dbReference type="SUPFAM" id="SSF50447">
    <property type="entry name" value="Translation proteins"/>
    <property type="match status" value="1"/>
</dbReference>
<comment type="subunit">
    <text evidence="5">Binds ribosomal protein uS19.</text>
</comment>
<dbReference type="STRING" id="1882918.BCY86_04200"/>
<dbReference type="PANTHER" id="PTHR33692:SF1">
    <property type="entry name" value="RIBOSOME MATURATION FACTOR RIMM"/>
    <property type="match status" value="1"/>
</dbReference>
<dbReference type="GO" id="GO:0043022">
    <property type="term" value="F:ribosome binding"/>
    <property type="evidence" value="ECO:0007669"/>
    <property type="project" value="InterPro"/>
</dbReference>
<dbReference type="Proteomes" id="UP000185544">
    <property type="component" value="Chromosome"/>
</dbReference>
<dbReference type="KEGG" id="pabo:BCY86_04200"/>
<sequence>MTVEQSVWVPLAQVVRPHGIKGELRLKLYCSSSDLLLHVRTALLRSSFQKKEQHVQIESARRVNEAILIKVQSIQGRTQAEFWKGAQLYVQRGDFLSLEEGEFYACDLEGARVFKRQGNALQEIGQVEEVYDYPTLDAILIRPVGENHCYEVPLIDSFVEEVDPWEKRVILSSSSWSVYS</sequence>
<dbReference type="InterPro" id="IPR011033">
    <property type="entry name" value="PRC_barrel-like_sf"/>
</dbReference>
<name>A0A1L6MWS5_9BACT</name>
<gene>
    <name evidence="5" type="primary">rimM</name>
    <name evidence="7" type="ORF">BCY86_04200</name>
</gene>
<dbReference type="GO" id="GO:0005737">
    <property type="term" value="C:cytoplasm"/>
    <property type="evidence" value="ECO:0007669"/>
    <property type="project" value="UniProtKB-SubCell"/>
</dbReference>
<evidence type="ECO:0000256" key="5">
    <source>
        <dbReference type="HAMAP-Rule" id="MF_00014"/>
    </source>
</evidence>
<dbReference type="Pfam" id="PF01782">
    <property type="entry name" value="RimM"/>
    <property type="match status" value="1"/>
</dbReference>
<protein>
    <recommendedName>
        <fullName evidence="5">Ribosome maturation factor RimM</fullName>
    </recommendedName>
</protein>
<dbReference type="GO" id="GO:0005840">
    <property type="term" value="C:ribosome"/>
    <property type="evidence" value="ECO:0007669"/>
    <property type="project" value="InterPro"/>
</dbReference>
<dbReference type="InterPro" id="IPR009000">
    <property type="entry name" value="Transl_B-barrel_sf"/>
</dbReference>
<dbReference type="GO" id="GO:0006364">
    <property type="term" value="P:rRNA processing"/>
    <property type="evidence" value="ECO:0007669"/>
    <property type="project" value="UniProtKB-UniRule"/>
</dbReference>
<dbReference type="EMBL" id="CP016908">
    <property type="protein sequence ID" value="APR99971.1"/>
    <property type="molecule type" value="Genomic_DNA"/>
</dbReference>
<comment type="function">
    <text evidence="5">An accessory protein needed during the final step in the assembly of 30S ribosomal subunit, possibly for assembly of the head region. Essential for efficient processing of 16S rRNA. May be needed both before and after RbfA during the maturation of 16S rRNA. It has affinity for free ribosomal 30S subunits but not for 70S ribosomes.</text>
</comment>
<comment type="domain">
    <text evidence="5">The PRC barrel domain binds ribosomal protein uS19.</text>
</comment>
<dbReference type="PANTHER" id="PTHR33692">
    <property type="entry name" value="RIBOSOME MATURATION FACTOR RIMM"/>
    <property type="match status" value="1"/>
</dbReference>
<reference evidence="7 8" key="1">
    <citation type="submission" date="2016-08" db="EMBL/GenBank/DDBJ databases">
        <title>Identification and validation of antigenic proteins from Pajaroellobacter abortibovis using de-novo genome sequence assembly and reverse vaccinology.</title>
        <authorList>
            <person name="Welly B.T."/>
            <person name="Miller M.R."/>
            <person name="Stott J.L."/>
            <person name="Blanchard M.T."/>
            <person name="Islas-Trejo A.D."/>
            <person name="O'Rourke S.M."/>
            <person name="Young A.E."/>
            <person name="Medrano J.F."/>
            <person name="Van Eenennaam A.L."/>
        </authorList>
    </citation>
    <scope>NUCLEOTIDE SEQUENCE [LARGE SCALE GENOMIC DNA]</scope>
    <source>
        <strain evidence="7 8">BTF92-0548A/99-0131</strain>
    </source>
</reference>
<organism evidence="7 8">
    <name type="scientific">Pajaroellobacter abortibovis</name>
    <dbReference type="NCBI Taxonomy" id="1882918"/>
    <lineage>
        <taxon>Bacteria</taxon>
        <taxon>Pseudomonadati</taxon>
        <taxon>Myxococcota</taxon>
        <taxon>Polyangia</taxon>
        <taxon>Polyangiales</taxon>
        <taxon>Polyangiaceae</taxon>
    </lineage>
</organism>
<dbReference type="SUPFAM" id="SSF50346">
    <property type="entry name" value="PRC-barrel domain"/>
    <property type="match status" value="1"/>
</dbReference>
<evidence type="ECO:0000313" key="8">
    <source>
        <dbReference type="Proteomes" id="UP000185544"/>
    </source>
</evidence>
<dbReference type="InterPro" id="IPR036976">
    <property type="entry name" value="RimM_N_sf"/>
</dbReference>
<keyword evidence="8" id="KW-1185">Reference proteome</keyword>
<evidence type="ECO:0000256" key="4">
    <source>
        <dbReference type="ARBA" id="ARBA00023186"/>
    </source>
</evidence>
<evidence type="ECO:0000256" key="2">
    <source>
        <dbReference type="ARBA" id="ARBA00022517"/>
    </source>
</evidence>
<keyword evidence="3 5" id="KW-0698">rRNA processing</keyword>
<feature type="domain" description="RimM N-terminal" evidence="6">
    <location>
        <begin position="11"/>
        <end position="92"/>
    </location>
</feature>